<evidence type="ECO:0000256" key="1">
    <source>
        <dbReference type="ARBA" id="ARBA00023239"/>
    </source>
</evidence>
<evidence type="ECO:0000313" key="3">
    <source>
        <dbReference type="EMBL" id="RUT34680.1"/>
    </source>
</evidence>
<dbReference type="OrthoDB" id="149172at2"/>
<sequence length="416" mass="47699">MSNAEAAPIPDFRDMATERFDTSMHLANAARQADERGYEDFLIVDVDSHHYENEASAEIAEFIDNPILRHEVKYQGISRKGITTGFGQYQELGGRVTRYPLRKSEHVPETPHRDITLMRRWMDAMGVDIACMFPTPLLNLGLVPRVDLEVELADAYNRWLCETILQEDSRLKSMLYLPFNDPEACLKTIEKYGDHKGVIGFMVTSTRYRGVYDNAYAKTYRALEERNLPLGFHTGLGGQEPGLSTCNRFLTLHALGFAWHNMLHLSNWVINGLPERFPKLKTLWIEAGLAWIPFVMQRLDNEYMMRPSDAPLLKKKPSDYMRDMFYTSQPMEMVNNSKALELTFEMIDAPNQLLYSSDYPHWDMDLPSTIYDLPFLDQAAKRNILGGNAQRLFNLEPILAEHKLAKQAAKRQAAPG</sequence>
<keyword evidence="4" id="KW-1185">Reference proteome</keyword>
<keyword evidence="3" id="KW-0378">Hydrolase</keyword>
<evidence type="ECO:0000313" key="4">
    <source>
        <dbReference type="Proteomes" id="UP000281547"/>
    </source>
</evidence>
<keyword evidence="1" id="KW-0456">Lyase</keyword>
<dbReference type="RefSeq" id="WP_127186799.1">
    <property type="nucleotide sequence ID" value="NZ_RZNJ01000001.1"/>
</dbReference>
<dbReference type="Proteomes" id="UP000281547">
    <property type="component" value="Unassembled WGS sequence"/>
</dbReference>
<dbReference type="Pfam" id="PF04909">
    <property type="entry name" value="Amidohydro_2"/>
    <property type="match status" value="1"/>
</dbReference>
<comment type="caution">
    <text evidence="3">The sequence shown here is derived from an EMBL/GenBank/DDBJ whole genome shotgun (WGS) entry which is preliminary data.</text>
</comment>
<dbReference type="InterPro" id="IPR032465">
    <property type="entry name" value="ACMSD"/>
</dbReference>
<gene>
    <name evidence="3" type="ORF">EMQ25_01585</name>
</gene>
<proteinExistence type="predicted"/>
<dbReference type="EMBL" id="RZNJ01000001">
    <property type="protein sequence ID" value="RUT34680.1"/>
    <property type="molecule type" value="Genomic_DNA"/>
</dbReference>
<reference evidence="3 4" key="1">
    <citation type="journal article" date="2016" name="Int. J. Syst. Evol. Microbiol.">
        <title>Arsenicitalea aurantiaca gen. nov., sp. nov., a new member of the family Hyphomicrobiaceae, isolated from high-arsenic sediment.</title>
        <authorList>
            <person name="Mu Y."/>
            <person name="Zhou L."/>
            <person name="Zeng X.C."/>
            <person name="Liu L."/>
            <person name="Pan Y."/>
            <person name="Chen X."/>
            <person name="Wang J."/>
            <person name="Li S."/>
            <person name="Li W.J."/>
            <person name="Wang Y."/>
        </authorList>
    </citation>
    <scope>NUCLEOTIDE SEQUENCE [LARGE SCALE GENOMIC DNA]</scope>
    <source>
        <strain evidence="3 4">42-50</strain>
    </source>
</reference>
<name>A0A433XKR6_9HYPH</name>
<dbReference type="GO" id="GO:0016787">
    <property type="term" value="F:hydrolase activity"/>
    <property type="evidence" value="ECO:0007669"/>
    <property type="project" value="UniProtKB-KW"/>
</dbReference>
<dbReference type="SUPFAM" id="SSF51556">
    <property type="entry name" value="Metallo-dependent hydrolases"/>
    <property type="match status" value="1"/>
</dbReference>
<evidence type="ECO:0000259" key="2">
    <source>
        <dbReference type="Pfam" id="PF04909"/>
    </source>
</evidence>
<feature type="domain" description="Amidohydrolase-related" evidence="2">
    <location>
        <begin position="146"/>
        <end position="395"/>
    </location>
</feature>
<organism evidence="3 4">
    <name type="scientific">Arsenicitalea aurantiaca</name>
    <dbReference type="NCBI Taxonomy" id="1783274"/>
    <lineage>
        <taxon>Bacteria</taxon>
        <taxon>Pseudomonadati</taxon>
        <taxon>Pseudomonadota</taxon>
        <taxon>Alphaproteobacteria</taxon>
        <taxon>Hyphomicrobiales</taxon>
        <taxon>Devosiaceae</taxon>
        <taxon>Arsenicitalea</taxon>
    </lineage>
</organism>
<dbReference type="AlphaFoldDB" id="A0A433XKR6"/>
<dbReference type="GO" id="GO:0019748">
    <property type="term" value="P:secondary metabolic process"/>
    <property type="evidence" value="ECO:0007669"/>
    <property type="project" value="TreeGrafter"/>
</dbReference>
<dbReference type="InterPro" id="IPR032466">
    <property type="entry name" value="Metal_Hydrolase"/>
</dbReference>
<dbReference type="GO" id="GO:0005737">
    <property type="term" value="C:cytoplasm"/>
    <property type="evidence" value="ECO:0007669"/>
    <property type="project" value="TreeGrafter"/>
</dbReference>
<dbReference type="GO" id="GO:0016831">
    <property type="term" value="F:carboxy-lyase activity"/>
    <property type="evidence" value="ECO:0007669"/>
    <property type="project" value="InterPro"/>
</dbReference>
<dbReference type="PANTHER" id="PTHR21240:SF28">
    <property type="entry name" value="ISO-OROTATE DECARBOXYLASE (EUROFUNG)"/>
    <property type="match status" value="1"/>
</dbReference>
<dbReference type="Gene3D" id="3.20.20.140">
    <property type="entry name" value="Metal-dependent hydrolases"/>
    <property type="match status" value="1"/>
</dbReference>
<dbReference type="InterPro" id="IPR006680">
    <property type="entry name" value="Amidohydro-rel"/>
</dbReference>
<accession>A0A433XKR6</accession>
<protein>
    <submittedName>
        <fullName evidence="3">Amidohydrolase</fullName>
    </submittedName>
</protein>
<dbReference type="PANTHER" id="PTHR21240">
    <property type="entry name" value="2-AMINO-3-CARBOXYLMUCONATE-6-SEMIALDEHYDE DECARBOXYLASE"/>
    <property type="match status" value="1"/>
</dbReference>